<sequence length="73" mass="7306">METAQAEELGGGDAAVVTPKRSTVGKDHVGVVIAGVVDGIGAGDIGKGYVVLVDAFLDCGGRGEDEEDANAEF</sequence>
<gene>
    <name evidence="1" type="ORF">Sjap_005725</name>
</gene>
<dbReference type="Proteomes" id="UP001417504">
    <property type="component" value="Unassembled WGS sequence"/>
</dbReference>
<accession>A0AAP0PJ32</accession>
<dbReference type="EMBL" id="JBBNAE010000002">
    <property type="protein sequence ID" value="KAK9145822.1"/>
    <property type="molecule type" value="Genomic_DNA"/>
</dbReference>
<evidence type="ECO:0000313" key="1">
    <source>
        <dbReference type="EMBL" id="KAK9145822.1"/>
    </source>
</evidence>
<protein>
    <submittedName>
        <fullName evidence="1">Uncharacterized protein</fullName>
    </submittedName>
</protein>
<name>A0AAP0PJ32_9MAGN</name>
<comment type="caution">
    <text evidence="1">The sequence shown here is derived from an EMBL/GenBank/DDBJ whole genome shotgun (WGS) entry which is preliminary data.</text>
</comment>
<organism evidence="1 2">
    <name type="scientific">Stephania japonica</name>
    <dbReference type="NCBI Taxonomy" id="461633"/>
    <lineage>
        <taxon>Eukaryota</taxon>
        <taxon>Viridiplantae</taxon>
        <taxon>Streptophyta</taxon>
        <taxon>Embryophyta</taxon>
        <taxon>Tracheophyta</taxon>
        <taxon>Spermatophyta</taxon>
        <taxon>Magnoliopsida</taxon>
        <taxon>Ranunculales</taxon>
        <taxon>Menispermaceae</taxon>
        <taxon>Menispermoideae</taxon>
        <taxon>Cissampelideae</taxon>
        <taxon>Stephania</taxon>
    </lineage>
</organism>
<dbReference type="AlphaFoldDB" id="A0AAP0PJ32"/>
<keyword evidence="2" id="KW-1185">Reference proteome</keyword>
<reference evidence="1 2" key="1">
    <citation type="submission" date="2024-01" db="EMBL/GenBank/DDBJ databases">
        <title>Genome assemblies of Stephania.</title>
        <authorList>
            <person name="Yang L."/>
        </authorList>
    </citation>
    <scope>NUCLEOTIDE SEQUENCE [LARGE SCALE GENOMIC DNA]</scope>
    <source>
        <strain evidence="1">QJT</strain>
        <tissue evidence="1">Leaf</tissue>
    </source>
</reference>
<evidence type="ECO:0000313" key="2">
    <source>
        <dbReference type="Proteomes" id="UP001417504"/>
    </source>
</evidence>
<proteinExistence type="predicted"/>